<keyword evidence="1" id="KW-0812">Transmembrane</keyword>
<evidence type="ECO:0000256" key="1">
    <source>
        <dbReference type="SAM" id="Phobius"/>
    </source>
</evidence>
<proteinExistence type="predicted"/>
<evidence type="ECO:0000313" key="4">
    <source>
        <dbReference type="Proteomes" id="UP000828251"/>
    </source>
</evidence>
<gene>
    <name evidence="3" type="ORF">J1N35_038460</name>
</gene>
<organism evidence="3 4">
    <name type="scientific">Gossypium stocksii</name>
    <dbReference type="NCBI Taxonomy" id="47602"/>
    <lineage>
        <taxon>Eukaryota</taxon>
        <taxon>Viridiplantae</taxon>
        <taxon>Streptophyta</taxon>
        <taxon>Embryophyta</taxon>
        <taxon>Tracheophyta</taxon>
        <taxon>Spermatophyta</taxon>
        <taxon>Magnoliopsida</taxon>
        <taxon>eudicotyledons</taxon>
        <taxon>Gunneridae</taxon>
        <taxon>Pentapetalae</taxon>
        <taxon>rosids</taxon>
        <taxon>malvids</taxon>
        <taxon>Malvales</taxon>
        <taxon>Malvaceae</taxon>
        <taxon>Malvoideae</taxon>
        <taxon>Gossypium</taxon>
    </lineage>
</organism>
<dbReference type="GO" id="GO:0015276">
    <property type="term" value="F:ligand-gated monoatomic ion channel activity"/>
    <property type="evidence" value="ECO:0007669"/>
    <property type="project" value="InterPro"/>
</dbReference>
<dbReference type="AlphaFoldDB" id="A0A9D3UM13"/>
<dbReference type="SUPFAM" id="SSF53850">
    <property type="entry name" value="Periplasmic binding protein-like II"/>
    <property type="match status" value="1"/>
</dbReference>
<evidence type="ECO:0000313" key="3">
    <source>
        <dbReference type="EMBL" id="KAH1047676.1"/>
    </source>
</evidence>
<feature type="transmembrane region" description="Helical" evidence="1">
    <location>
        <begin position="160"/>
        <end position="180"/>
    </location>
</feature>
<dbReference type="Proteomes" id="UP000828251">
    <property type="component" value="Unassembled WGS sequence"/>
</dbReference>
<keyword evidence="4" id="KW-1185">Reference proteome</keyword>
<evidence type="ECO:0000259" key="2">
    <source>
        <dbReference type="Pfam" id="PF00497"/>
    </source>
</evidence>
<dbReference type="Gene3D" id="3.40.190.10">
    <property type="entry name" value="Periplasmic binding protein-like II"/>
    <property type="match status" value="1"/>
</dbReference>
<dbReference type="InterPro" id="IPR001638">
    <property type="entry name" value="Solute-binding_3/MltF_N"/>
</dbReference>
<keyword evidence="1" id="KW-0472">Membrane</keyword>
<dbReference type="Gene3D" id="1.10.287.70">
    <property type="match status" value="1"/>
</dbReference>
<name>A0A9D3UM13_9ROSI</name>
<feature type="domain" description="Solute-binding protein family 3/N-terminal" evidence="2">
    <location>
        <begin position="18"/>
        <end position="154"/>
    </location>
</feature>
<accession>A0A9D3UM13</accession>
<dbReference type="GO" id="GO:0016020">
    <property type="term" value="C:membrane"/>
    <property type="evidence" value="ECO:0007669"/>
    <property type="project" value="UniProtKB-SubCell"/>
</dbReference>
<feature type="transmembrane region" description="Helical" evidence="1">
    <location>
        <begin position="117"/>
        <end position="135"/>
    </location>
</feature>
<reference evidence="3 4" key="1">
    <citation type="journal article" date="2021" name="Plant Biotechnol. J.">
        <title>Multi-omics assisted identification of the key and species-specific regulatory components of drought-tolerant mechanisms in Gossypium stocksii.</title>
        <authorList>
            <person name="Yu D."/>
            <person name="Ke L."/>
            <person name="Zhang D."/>
            <person name="Wu Y."/>
            <person name="Sun Y."/>
            <person name="Mei J."/>
            <person name="Sun J."/>
            <person name="Sun Y."/>
        </authorList>
    </citation>
    <scope>NUCLEOTIDE SEQUENCE [LARGE SCALE GENOMIC DNA]</scope>
    <source>
        <strain evidence="4">cv. E1</strain>
        <tissue evidence="3">Leaf</tissue>
    </source>
</reference>
<comment type="caution">
    <text evidence="3">The sequence shown here is derived from an EMBL/GenBank/DDBJ whole genome shotgun (WGS) entry which is preliminary data.</text>
</comment>
<dbReference type="PANTHER" id="PTHR18966">
    <property type="entry name" value="IONOTROPIC GLUTAMATE RECEPTOR"/>
    <property type="match status" value="1"/>
</dbReference>
<sequence>MRSNITQFLSINNDDVKQKTHIKGFSVDVFEAAVRLLPHQITYKFTPFDVSSDELINKVAYETFDVAIGDIVTTAGHNQHVEFSLPYLEPGFMMVVRAKTDELNNFWLFLTPFTPQLWVMIAAFYVLLGTITWIIEGQYEDGPNFLEALFFLQRRPAKNIGSRIVINVWIFMVLILTQVYTNMITTMLTSSQQGEPSISNVDSLRQANATIGCNGQSQTIWLLLKVLEFKQRNITIASMNDYEEALSSGSIKAAFILTPYAKVFLAKHCAHFTEIKSTHHENLGNFGFVMI</sequence>
<keyword evidence="1" id="KW-1133">Transmembrane helix</keyword>
<dbReference type="Pfam" id="PF00497">
    <property type="entry name" value="SBP_bac_3"/>
    <property type="match status" value="1"/>
</dbReference>
<dbReference type="EMBL" id="JAIQCV010000011">
    <property type="protein sequence ID" value="KAH1047676.1"/>
    <property type="molecule type" value="Genomic_DNA"/>
</dbReference>
<dbReference type="InterPro" id="IPR015683">
    <property type="entry name" value="Ionotropic_Glu_rcpt"/>
</dbReference>
<dbReference type="OrthoDB" id="5984008at2759"/>
<protein>
    <recommendedName>
        <fullName evidence="2">Solute-binding protein family 3/N-terminal domain-containing protein</fullName>
    </recommendedName>
</protein>